<evidence type="ECO:0000256" key="1">
    <source>
        <dbReference type="SAM" id="MobiDB-lite"/>
    </source>
</evidence>
<proteinExistence type="predicted"/>
<feature type="region of interest" description="Disordered" evidence="1">
    <location>
        <begin position="44"/>
        <end position="65"/>
    </location>
</feature>
<protein>
    <submittedName>
        <fullName evidence="2">Uncharacterized protein</fullName>
    </submittedName>
</protein>
<comment type="caution">
    <text evidence="2">The sequence shown here is derived from an EMBL/GenBank/DDBJ whole genome shotgun (WGS) entry which is preliminary data.</text>
</comment>
<reference evidence="2 3" key="1">
    <citation type="submission" date="2019-02" db="EMBL/GenBank/DDBJ databases">
        <title>The draft genome of Enterobacter spp. strains.</title>
        <authorList>
            <person name="Wang C."/>
            <person name="Feng Y."/>
            <person name="Zong Z."/>
        </authorList>
    </citation>
    <scope>NUCLEOTIDE SEQUENCE [LARGE SCALE GENOMIC DNA]</scope>
    <source>
        <strain evidence="2 3">WCHEW120002</strain>
    </source>
</reference>
<accession>A0A4R0FV84</accession>
<evidence type="ECO:0000313" key="3">
    <source>
        <dbReference type="Proteomes" id="UP000291424"/>
    </source>
</evidence>
<dbReference type="EMBL" id="SJOO01000032">
    <property type="protein sequence ID" value="TCB84387.1"/>
    <property type="molecule type" value="Genomic_DNA"/>
</dbReference>
<sequence>MNIHLRSTKTGKVMTQEEWLHSLNEWEDEGGAPGHADEFIEVYKNDEEDKETVPLSGGKARHMKS</sequence>
<name>A0A4R0FV84_9ENTR</name>
<evidence type="ECO:0000313" key="2">
    <source>
        <dbReference type="EMBL" id="TCB84387.1"/>
    </source>
</evidence>
<dbReference type="OrthoDB" id="9849018at2"/>
<dbReference type="Proteomes" id="UP000291424">
    <property type="component" value="Unassembled WGS sequence"/>
</dbReference>
<dbReference type="RefSeq" id="WP_131636026.1">
    <property type="nucleotide sequence ID" value="NZ_SJOO01000032.1"/>
</dbReference>
<gene>
    <name evidence="2" type="ORF">E0L20_23750</name>
</gene>
<organism evidence="2 3">
    <name type="scientific">Enterobacter wuhouensis</name>
    <dbReference type="NCBI Taxonomy" id="2529381"/>
    <lineage>
        <taxon>Bacteria</taxon>
        <taxon>Pseudomonadati</taxon>
        <taxon>Pseudomonadota</taxon>
        <taxon>Gammaproteobacteria</taxon>
        <taxon>Enterobacterales</taxon>
        <taxon>Enterobacteriaceae</taxon>
        <taxon>Enterobacter</taxon>
    </lineage>
</organism>
<dbReference type="AlphaFoldDB" id="A0A4R0FV84"/>